<keyword evidence="1" id="KW-0472">Membrane</keyword>
<dbReference type="EMBL" id="CATOUU010000492">
    <property type="protein sequence ID" value="CAI9931501.1"/>
    <property type="molecule type" value="Genomic_DNA"/>
</dbReference>
<accession>A0AA86P486</accession>
<keyword evidence="1" id="KW-0812">Transmembrane</keyword>
<protein>
    <submittedName>
        <fullName evidence="3">Hypothetical_protein</fullName>
    </submittedName>
</protein>
<sequence length="140" mass="16172">MSWGLNLGPSPRARELFLLGRLASLYSITNKRKYKNQSSSLKLLTIYKQLLKFFSCIIYLVSYLLLKCQYLNQCLQILFSVFIIVYVRLLYDEQVQPALPGTLFKCVIQCGLMQVCADELMNEVKKEEAQSGCRLAPRYL</sequence>
<dbReference type="AlphaFoldDB" id="A0AA86P486"/>
<organism evidence="2">
    <name type="scientific">Hexamita inflata</name>
    <dbReference type="NCBI Taxonomy" id="28002"/>
    <lineage>
        <taxon>Eukaryota</taxon>
        <taxon>Metamonada</taxon>
        <taxon>Diplomonadida</taxon>
        <taxon>Hexamitidae</taxon>
        <taxon>Hexamitinae</taxon>
        <taxon>Hexamita</taxon>
    </lineage>
</organism>
<proteinExistence type="predicted"/>
<gene>
    <name evidence="2" type="ORF">HINF_LOCUS19146</name>
    <name evidence="3" type="ORF">HINF_LOCUS55851</name>
</gene>
<comment type="caution">
    <text evidence="2">The sequence shown here is derived from an EMBL/GenBank/DDBJ whole genome shotgun (WGS) entry which is preliminary data.</text>
</comment>
<name>A0AA86P486_9EUKA</name>
<dbReference type="Proteomes" id="UP001642409">
    <property type="component" value="Unassembled WGS sequence"/>
</dbReference>
<dbReference type="EMBL" id="CAXDID020000298">
    <property type="protein sequence ID" value="CAL6072914.1"/>
    <property type="molecule type" value="Genomic_DNA"/>
</dbReference>
<reference evidence="3 4" key="2">
    <citation type="submission" date="2024-07" db="EMBL/GenBank/DDBJ databases">
        <authorList>
            <person name="Akdeniz Z."/>
        </authorList>
    </citation>
    <scope>NUCLEOTIDE SEQUENCE [LARGE SCALE GENOMIC DNA]</scope>
</reference>
<keyword evidence="1" id="KW-1133">Transmembrane helix</keyword>
<evidence type="ECO:0000256" key="1">
    <source>
        <dbReference type="SAM" id="Phobius"/>
    </source>
</evidence>
<reference evidence="2" key="1">
    <citation type="submission" date="2023-06" db="EMBL/GenBank/DDBJ databases">
        <authorList>
            <person name="Kurt Z."/>
        </authorList>
    </citation>
    <scope>NUCLEOTIDE SEQUENCE</scope>
</reference>
<evidence type="ECO:0000313" key="3">
    <source>
        <dbReference type="EMBL" id="CAL6072914.1"/>
    </source>
</evidence>
<keyword evidence="4" id="KW-1185">Reference proteome</keyword>
<evidence type="ECO:0000313" key="2">
    <source>
        <dbReference type="EMBL" id="CAI9931501.1"/>
    </source>
</evidence>
<feature type="transmembrane region" description="Helical" evidence="1">
    <location>
        <begin position="46"/>
        <end position="66"/>
    </location>
</feature>
<evidence type="ECO:0000313" key="4">
    <source>
        <dbReference type="Proteomes" id="UP001642409"/>
    </source>
</evidence>